<comment type="caution">
    <text evidence="3">The sequence shown here is derived from an EMBL/GenBank/DDBJ whole genome shotgun (WGS) entry which is preliminary data.</text>
</comment>
<dbReference type="Pfam" id="PF01248">
    <property type="entry name" value="Ribosomal_L7Ae"/>
    <property type="match status" value="1"/>
</dbReference>
<dbReference type="PANTHER" id="PTHR13284">
    <property type="entry name" value="GH01354P"/>
    <property type="match status" value="1"/>
</dbReference>
<evidence type="ECO:0000256" key="1">
    <source>
        <dbReference type="SAM" id="MobiDB-lite"/>
    </source>
</evidence>
<dbReference type="PANTHER" id="PTHR13284:SF4">
    <property type="entry name" value="C2H2-TYPE DOMAIN-CONTAINING PROTEIN"/>
    <property type="match status" value="1"/>
</dbReference>
<dbReference type="GO" id="GO:0003730">
    <property type="term" value="F:mRNA 3'-UTR binding"/>
    <property type="evidence" value="ECO:0007669"/>
    <property type="project" value="TreeGrafter"/>
</dbReference>
<feature type="compositionally biased region" description="Pro residues" evidence="1">
    <location>
        <begin position="67"/>
        <end position="87"/>
    </location>
</feature>
<name>A0A8J2SHV5_9STRA</name>
<dbReference type="GO" id="GO:1990904">
    <property type="term" value="C:ribonucleoprotein complex"/>
    <property type="evidence" value="ECO:0007669"/>
    <property type="project" value="TreeGrafter"/>
</dbReference>
<feature type="compositionally biased region" description="Pro residues" evidence="1">
    <location>
        <begin position="155"/>
        <end position="171"/>
    </location>
</feature>
<sequence>MSTADSDQNWRRGMRAPPARPPRGERRPPKPPPPPPKPVYVAPPAPWQGQRQAPVDFRSLEVVSRRPPSPPQRPPPQSLPPQRPPANPWGAPVRPAASLGGDFPALRQAPLVLRPSVMEPKPPPSKKGFLKPKPQRNFVVFDVLAAKKKKKKPIKTPPKPKVVIQMPPPRLAPGKVRKKRLSSLKKRILLERQEKYYQAHPEMRPAASVREEVPWEAFSDATGLEKRFVVRVENACTAPELEDDEEREEILRDVGDICSAYASVVAVEVGDAVTDEFVPIDVSFSTADEAHKALQGLQKRVVGGIALSAEPLRPPARDASCVVRVYDALDEDEFEDEDCRDEVLEDLSRLACVHGALATPPEVLPGALSKVNRDVRLTFSTPTHALKAQRAFAKTTIGGSQLQCDVECSPRDASVISLLEALSSDDLADEDAKDEALGDLRRLIEQKASGVLEVSHQEHDVLISFPSERLCKLAQSALAGVVLGGQLLKMRLLNASYEAVADPALEEDRRRAEAAVREAIEAQKLLIKNKRGEVVRLPRKYAAARDLPKPARDETSRDYASHPRDGLLDNACAALVSKLFEFQERARLRDPTKAKMRRRVVFGLREVRRGVRAQQVKCLIVAPNVSDGEELQRQITEILDGAAAAKIPVAFALGKRRLGKALRKQSCSVLAIYSDDGAVDEYRAVIKRLDEILLDPSKAIPPGEPQREKKKKKVSTPPVEVAEASAVRLAMPVPAAAKFGALAADAPVFIPGAWGGP</sequence>
<evidence type="ECO:0000313" key="3">
    <source>
        <dbReference type="EMBL" id="CAH0368056.1"/>
    </source>
</evidence>
<dbReference type="Gene3D" id="3.30.1330.30">
    <property type="match status" value="1"/>
</dbReference>
<reference evidence="3" key="1">
    <citation type="submission" date="2021-11" db="EMBL/GenBank/DDBJ databases">
        <authorList>
            <consortium name="Genoscope - CEA"/>
            <person name="William W."/>
        </authorList>
    </citation>
    <scope>NUCLEOTIDE SEQUENCE</scope>
</reference>
<dbReference type="GO" id="GO:0035368">
    <property type="term" value="F:selenocysteine insertion sequence binding"/>
    <property type="evidence" value="ECO:0007669"/>
    <property type="project" value="InterPro"/>
</dbReference>
<gene>
    <name evidence="3" type="ORF">PECAL_2P11040</name>
</gene>
<feature type="region of interest" description="Disordered" evidence="1">
    <location>
        <begin position="149"/>
        <end position="174"/>
    </location>
</feature>
<evidence type="ECO:0000313" key="4">
    <source>
        <dbReference type="Proteomes" id="UP000789595"/>
    </source>
</evidence>
<proteinExistence type="predicted"/>
<feature type="compositionally biased region" description="Pro residues" evidence="1">
    <location>
        <begin position="30"/>
        <end position="46"/>
    </location>
</feature>
<dbReference type="InterPro" id="IPR012677">
    <property type="entry name" value="Nucleotide-bd_a/b_plait_sf"/>
</dbReference>
<dbReference type="AlphaFoldDB" id="A0A8J2SHV5"/>
<dbReference type="GO" id="GO:0005739">
    <property type="term" value="C:mitochondrion"/>
    <property type="evidence" value="ECO:0007669"/>
    <property type="project" value="TreeGrafter"/>
</dbReference>
<dbReference type="InterPro" id="IPR004038">
    <property type="entry name" value="Ribosomal_eL8/eL30/eS12/Gad45"/>
</dbReference>
<feature type="domain" description="Ribosomal protein eL8/eL30/eS12/Gadd45" evidence="2">
    <location>
        <begin position="592"/>
        <end position="674"/>
    </location>
</feature>
<dbReference type="SUPFAM" id="SSF55315">
    <property type="entry name" value="L30e-like"/>
    <property type="match status" value="1"/>
</dbReference>
<dbReference type="InterPro" id="IPR029064">
    <property type="entry name" value="Ribosomal_eL30-like_sf"/>
</dbReference>
<protein>
    <recommendedName>
        <fullName evidence="2">Ribosomal protein eL8/eL30/eS12/Gadd45 domain-containing protein</fullName>
    </recommendedName>
</protein>
<feature type="region of interest" description="Disordered" evidence="1">
    <location>
        <begin position="697"/>
        <end position="718"/>
    </location>
</feature>
<evidence type="ECO:0000259" key="2">
    <source>
        <dbReference type="Pfam" id="PF01248"/>
    </source>
</evidence>
<dbReference type="Proteomes" id="UP000789595">
    <property type="component" value="Unassembled WGS sequence"/>
</dbReference>
<keyword evidence="4" id="KW-1185">Reference proteome</keyword>
<dbReference type="OrthoDB" id="263617at2759"/>
<dbReference type="GO" id="GO:0043021">
    <property type="term" value="F:ribonucleoprotein complex binding"/>
    <property type="evidence" value="ECO:0007669"/>
    <property type="project" value="TreeGrafter"/>
</dbReference>
<dbReference type="InterPro" id="IPR040051">
    <property type="entry name" value="SECISBP2"/>
</dbReference>
<feature type="region of interest" description="Disordered" evidence="1">
    <location>
        <begin position="1"/>
        <end position="102"/>
    </location>
</feature>
<organism evidence="3 4">
    <name type="scientific">Pelagomonas calceolata</name>
    <dbReference type="NCBI Taxonomy" id="35677"/>
    <lineage>
        <taxon>Eukaryota</taxon>
        <taxon>Sar</taxon>
        <taxon>Stramenopiles</taxon>
        <taxon>Ochrophyta</taxon>
        <taxon>Pelagophyceae</taxon>
        <taxon>Pelagomonadales</taxon>
        <taxon>Pelagomonadaceae</taxon>
        <taxon>Pelagomonas</taxon>
    </lineage>
</organism>
<dbReference type="EMBL" id="CAKKNE010000002">
    <property type="protein sequence ID" value="CAH0368056.1"/>
    <property type="molecule type" value="Genomic_DNA"/>
</dbReference>
<accession>A0A8J2SHV5</accession>
<dbReference type="Gene3D" id="3.30.70.330">
    <property type="match status" value="1"/>
</dbReference>